<reference evidence="7 8" key="1">
    <citation type="submission" date="2024-09" db="EMBL/GenBank/DDBJ databases">
        <title>Novel species of the genus Pelomonas and Roseateles isolated from streams.</title>
        <authorList>
            <person name="Lu H."/>
        </authorList>
    </citation>
    <scope>NUCLEOTIDE SEQUENCE [LARGE SCALE GENOMIC DNA]</scope>
    <source>
        <strain evidence="7 8">DC23W</strain>
    </source>
</reference>
<keyword evidence="4 5" id="KW-0472">Membrane</keyword>
<keyword evidence="3 5" id="KW-1133">Transmembrane helix</keyword>
<proteinExistence type="predicted"/>
<feature type="transmembrane region" description="Helical" evidence="5">
    <location>
        <begin position="91"/>
        <end position="117"/>
    </location>
</feature>
<keyword evidence="2 5" id="KW-0812">Transmembrane</keyword>
<comment type="subcellular location">
    <subcellularLocation>
        <location evidence="1">Membrane</location>
        <topology evidence="1">Multi-pass membrane protein</topology>
    </subcellularLocation>
</comment>
<evidence type="ECO:0000256" key="4">
    <source>
        <dbReference type="ARBA" id="ARBA00023136"/>
    </source>
</evidence>
<name>A0ABW7EJZ6_9BURK</name>
<evidence type="ECO:0000256" key="3">
    <source>
        <dbReference type="ARBA" id="ARBA00022989"/>
    </source>
</evidence>
<accession>A0ABW7EJZ6</accession>
<feature type="transmembrane region" description="Helical" evidence="5">
    <location>
        <begin position="153"/>
        <end position="173"/>
    </location>
</feature>
<evidence type="ECO:0000256" key="5">
    <source>
        <dbReference type="SAM" id="Phobius"/>
    </source>
</evidence>
<organism evidence="7 8">
    <name type="scientific">Pelomonas dachongensis</name>
    <dbReference type="NCBI Taxonomy" id="3299029"/>
    <lineage>
        <taxon>Bacteria</taxon>
        <taxon>Pseudomonadati</taxon>
        <taxon>Pseudomonadota</taxon>
        <taxon>Betaproteobacteria</taxon>
        <taxon>Burkholderiales</taxon>
        <taxon>Sphaerotilaceae</taxon>
        <taxon>Roseateles</taxon>
    </lineage>
</organism>
<evidence type="ECO:0000256" key="2">
    <source>
        <dbReference type="ARBA" id="ARBA00022692"/>
    </source>
</evidence>
<evidence type="ECO:0000259" key="6">
    <source>
        <dbReference type="Pfam" id="PF12698"/>
    </source>
</evidence>
<keyword evidence="8" id="KW-1185">Reference proteome</keyword>
<evidence type="ECO:0000256" key="1">
    <source>
        <dbReference type="ARBA" id="ARBA00004141"/>
    </source>
</evidence>
<evidence type="ECO:0000313" key="7">
    <source>
        <dbReference type="EMBL" id="MFG6412625.1"/>
    </source>
</evidence>
<feature type="transmembrane region" description="Helical" evidence="5">
    <location>
        <begin position="193"/>
        <end position="216"/>
    </location>
</feature>
<dbReference type="Pfam" id="PF12698">
    <property type="entry name" value="ABC2_membrane_3"/>
    <property type="match status" value="1"/>
</dbReference>
<comment type="caution">
    <text evidence="7">The sequence shown here is derived from an EMBL/GenBank/DDBJ whole genome shotgun (WGS) entry which is preliminary data.</text>
</comment>
<dbReference type="RefSeq" id="WP_394468726.1">
    <property type="nucleotide sequence ID" value="NZ_JBIGHY010000001.1"/>
</dbReference>
<evidence type="ECO:0000313" key="8">
    <source>
        <dbReference type="Proteomes" id="UP001606300"/>
    </source>
</evidence>
<dbReference type="Proteomes" id="UP001606300">
    <property type="component" value="Unassembled WGS sequence"/>
</dbReference>
<feature type="transmembrane region" description="Helical" evidence="5">
    <location>
        <begin position="123"/>
        <end position="146"/>
    </location>
</feature>
<feature type="transmembrane region" description="Helical" evidence="5">
    <location>
        <begin position="45"/>
        <end position="65"/>
    </location>
</feature>
<gene>
    <name evidence="7" type="ORF">ACG02S_01805</name>
</gene>
<feature type="domain" description="ABC-2 type transporter transmembrane" evidence="6">
    <location>
        <begin position="44"/>
        <end position="172"/>
    </location>
</feature>
<dbReference type="EMBL" id="JBIGHY010000001">
    <property type="protein sequence ID" value="MFG6412625.1"/>
    <property type="molecule type" value="Genomic_DNA"/>
</dbReference>
<dbReference type="InterPro" id="IPR013525">
    <property type="entry name" value="ABC2_TM"/>
</dbReference>
<protein>
    <submittedName>
        <fullName evidence="7">ABC transporter permease</fullName>
    </submittedName>
</protein>
<sequence length="222" mass="23512">MNTLAAKLIAKELHQFRWVMAGAAAAGLAALPAAATGEAGFNLAFIVWVTAVIALGVMLALYGVATERKERARLFVLSLPLSPAAYVRIKLLALLLCFMLPWAALSAGAAVLILAVPGIPDGVLPYGLLLCVYLLFNFAVVLTASLQIASEAAMGGVIILTNMSVSLFMSALGRVPGLGEHMWTPEPVWNTPFWMLLAAELAATLLVLCVPLLFAARRRDAL</sequence>